<evidence type="ECO:0000313" key="4">
    <source>
        <dbReference type="Proteomes" id="UP000663882"/>
    </source>
</evidence>
<evidence type="ECO:0000313" key="2">
    <source>
        <dbReference type="EMBL" id="CAF1106087.1"/>
    </source>
</evidence>
<feature type="transmembrane region" description="Helical" evidence="1">
    <location>
        <begin position="7"/>
        <end position="25"/>
    </location>
</feature>
<name>A0A814PGF7_9BILA</name>
<sequence>MHRITCRSIFITIIIIIFANFTSISSNSQFCSILQTTTKQDECPNPSSFDILEENSKPLSSWKLNIPVLTSNNDSYIIEELTKRFNQGDSCPYIR</sequence>
<reference evidence="2" key="1">
    <citation type="submission" date="2021-02" db="EMBL/GenBank/DDBJ databases">
        <authorList>
            <person name="Nowell W R."/>
        </authorList>
    </citation>
    <scope>NUCLEOTIDE SEQUENCE</scope>
</reference>
<protein>
    <submittedName>
        <fullName evidence="2">Uncharacterized protein</fullName>
    </submittedName>
</protein>
<keyword evidence="1" id="KW-1133">Transmembrane helix</keyword>
<dbReference type="Proteomes" id="UP000663823">
    <property type="component" value="Unassembled WGS sequence"/>
</dbReference>
<keyword evidence="1" id="KW-0812">Transmembrane</keyword>
<gene>
    <name evidence="3" type="ORF">OTI717_LOCUS26319</name>
    <name evidence="2" type="ORF">RFH988_LOCUS19579</name>
</gene>
<organism evidence="2 4">
    <name type="scientific">Rotaria sordida</name>
    <dbReference type="NCBI Taxonomy" id="392033"/>
    <lineage>
        <taxon>Eukaryota</taxon>
        <taxon>Metazoa</taxon>
        <taxon>Spiralia</taxon>
        <taxon>Gnathifera</taxon>
        <taxon>Rotifera</taxon>
        <taxon>Eurotatoria</taxon>
        <taxon>Bdelloidea</taxon>
        <taxon>Philodinida</taxon>
        <taxon>Philodinidae</taxon>
        <taxon>Rotaria</taxon>
    </lineage>
</organism>
<dbReference type="AlphaFoldDB" id="A0A814PGF7"/>
<accession>A0A814PGF7</accession>
<evidence type="ECO:0000256" key="1">
    <source>
        <dbReference type="SAM" id="Phobius"/>
    </source>
</evidence>
<dbReference type="EMBL" id="CAJOAX010005491">
    <property type="protein sequence ID" value="CAF3949833.1"/>
    <property type="molecule type" value="Genomic_DNA"/>
</dbReference>
<evidence type="ECO:0000313" key="3">
    <source>
        <dbReference type="EMBL" id="CAF3949833.1"/>
    </source>
</evidence>
<keyword evidence="1" id="KW-0472">Membrane</keyword>
<dbReference type="EMBL" id="CAJNOO010001153">
    <property type="protein sequence ID" value="CAF1106087.1"/>
    <property type="molecule type" value="Genomic_DNA"/>
</dbReference>
<proteinExistence type="predicted"/>
<comment type="caution">
    <text evidence="2">The sequence shown here is derived from an EMBL/GenBank/DDBJ whole genome shotgun (WGS) entry which is preliminary data.</text>
</comment>
<dbReference type="Proteomes" id="UP000663882">
    <property type="component" value="Unassembled WGS sequence"/>
</dbReference>